<dbReference type="InterPro" id="IPR017853">
    <property type="entry name" value="GH"/>
</dbReference>
<accession>A0ABD5RHV9</accession>
<keyword evidence="3" id="KW-0326">Glycosidase</keyword>
<evidence type="ECO:0000256" key="1">
    <source>
        <dbReference type="ARBA" id="ARBA00007754"/>
    </source>
</evidence>
<dbReference type="EMBL" id="JBHSQH010000001">
    <property type="protein sequence ID" value="MFC5970158.1"/>
    <property type="molecule type" value="Genomic_DNA"/>
</dbReference>
<evidence type="ECO:0000313" key="7">
    <source>
        <dbReference type="Proteomes" id="UP001596099"/>
    </source>
</evidence>
<reference evidence="6 7" key="1">
    <citation type="journal article" date="2019" name="Int. J. Syst. Evol. Microbiol.">
        <title>The Global Catalogue of Microorganisms (GCM) 10K type strain sequencing project: providing services to taxonomists for standard genome sequencing and annotation.</title>
        <authorList>
            <consortium name="The Broad Institute Genomics Platform"/>
            <consortium name="The Broad Institute Genome Sequencing Center for Infectious Disease"/>
            <person name="Wu L."/>
            <person name="Ma J."/>
        </authorList>
    </citation>
    <scope>NUCLEOTIDE SEQUENCE [LARGE SCALE GENOMIC DNA]</scope>
    <source>
        <strain evidence="6 7">CGMCC 1.12543</strain>
    </source>
</reference>
<dbReference type="RefSeq" id="WP_247418852.1">
    <property type="nucleotide sequence ID" value="NZ_JALLGW010000002.1"/>
</dbReference>
<evidence type="ECO:0000259" key="5">
    <source>
        <dbReference type="PROSITE" id="PS51764"/>
    </source>
</evidence>
<dbReference type="GO" id="GO:0016798">
    <property type="term" value="F:hydrolase activity, acting on glycosyl bonds"/>
    <property type="evidence" value="ECO:0007669"/>
    <property type="project" value="UniProtKB-KW"/>
</dbReference>
<evidence type="ECO:0000256" key="4">
    <source>
        <dbReference type="SAM" id="MobiDB-lite"/>
    </source>
</evidence>
<sequence length="415" mass="46172">MDRRTFLSLGGGVLGVLVGGAHLGDALSRPRDEDEGGNTTGPSTTPSATEATEATEQSTTEERQPTETPPRSFEPRDGDLLLGTSPQTLNVSALSALERWQGGQNAVVAVYVDVGASREDLLGFAESVLTSIWEHGNVPHVIWQPYVDGREGTPETIPQDIAAGDHDRLLDRWADVLERWLRPHDGPERRLYLNFAPEMNGDWVPWDDSAGGTTAADYAAMYRHVHDVVMARDLTERHVQWVWAVNHTGRTSSPLSAFYPGDDYVDWCGVHGYNWSNWGGWKSPERVYGRTLDELAGVSDKPVLVSEYGCSSEVESGHDPAKKGEWIRDVFAYFRERGVGMALWFNHEKETDWAVFGGSRGTERVTIDGTTYDAYREYREAVGADWVLPAYPDHPRRLTDAEFRGAFDEATVEVE</sequence>
<comment type="similarity">
    <text evidence="1">Belongs to the glycosyl hydrolase 26 family.</text>
</comment>
<dbReference type="Gene3D" id="3.20.20.80">
    <property type="entry name" value="Glycosidases"/>
    <property type="match status" value="1"/>
</dbReference>
<evidence type="ECO:0000256" key="3">
    <source>
        <dbReference type="ARBA" id="ARBA00023295"/>
    </source>
</evidence>
<feature type="domain" description="GH26" evidence="5">
    <location>
        <begin position="64"/>
        <end position="391"/>
    </location>
</feature>
<dbReference type="PANTHER" id="PTHR40079">
    <property type="entry name" value="MANNAN ENDO-1,4-BETA-MANNOSIDASE E-RELATED"/>
    <property type="match status" value="1"/>
</dbReference>
<proteinExistence type="inferred from homology"/>
<keyword evidence="2 6" id="KW-0378">Hydrolase</keyword>
<protein>
    <submittedName>
        <fullName evidence="6">Glycoside hydrolase family 26 protein</fullName>
    </submittedName>
</protein>
<organism evidence="6 7">
    <name type="scientific">Halomarina salina</name>
    <dbReference type="NCBI Taxonomy" id="1872699"/>
    <lineage>
        <taxon>Archaea</taxon>
        <taxon>Methanobacteriati</taxon>
        <taxon>Methanobacteriota</taxon>
        <taxon>Stenosarchaea group</taxon>
        <taxon>Halobacteria</taxon>
        <taxon>Halobacteriales</taxon>
        <taxon>Natronomonadaceae</taxon>
        <taxon>Halomarina</taxon>
    </lineage>
</organism>
<dbReference type="GO" id="GO:0005976">
    <property type="term" value="P:polysaccharide metabolic process"/>
    <property type="evidence" value="ECO:0007669"/>
    <property type="project" value="UniProtKB-ARBA"/>
</dbReference>
<dbReference type="AlphaFoldDB" id="A0ABD5RHV9"/>
<name>A0ABD5RHV9_9EURY</name>
<dbReference type="SUPFAM" id="SSF51445">
    <property type="entry name" value="(Trans)glycosidases"/>
    <property type="match status" value="1"/>
</dbReference>
<dbReference type="PROSITE" id="PS51764">
    <property type="entry name" value="GH26"/>
    <property type="match status" value="1"/>
</dbReference>
<feature type="region of interest" description="Disordered" evidence="4">
    <location>
        <begin position="24"/>
        <end position="84"/>
    </location>
</feature>
<gene>
    <name evidence="6" type="ORF">ACFPYI_02325</name>
</gene>
<dbReference type="Pfam" id="PF02156">
    <property type="entry name" value="Glyco_hydro_26"/>
    <property type="match status" value="1"/>
</dbReference>
<keyword evidence="7" id="KW-1185">Reference proteome</keyword>
<feature type="compositionally biased region" description="Low complexity" evidence="4">
    <location>
        <begin position="40"/>
        <end position="58"/>
    </location>
</feature>
<dbReference type="InterPro" id="IPR000805">
    <property type="entry name" value="Glyco_hydro_26"/>
</dbReference>
<evidence type="ECO:0000256" key="2">
    <source>
        <dbReference type="ARBA" id="ARBA00022801"/>
    </source>
</evidence>
<dbReference type="InterPro" id="IPR022790">
    <property type="entry name" value="GH26_dom"/>
</dbReference>
<comment type="caution">
    <text evidence="6">The sequence shown here is derived from an EMBL/GenBank/DDBJ whole genome shotgun (WGS) entry which is preliminary data.</text>
</comment>
<evidence type="ECO:0000313" key="6">
    <source>
        <dbReference type="EMBL" id="MFC5970158.1"/>
    </source>
</evidence>
<dbReference type="PANTHER" id="PTHR40079:SF4">
    <property type="entry name" value="GH26 DOMAIN-CONTAINING PROTEIN-RELATED"/>
    <property type="match status" value="1"/>
</dbReference>
<dbReference type="Proteomes" id="UP001596099">
    <property type="component" value="Unassembled WGS sequence"/>
</dbReference>